<reference evidence="1 2" key="1">
    <citation type="submission" date="2018-10" db="EMBL/GenBank/DDBJ databases">
        <title>Draft Genome Sequence of Ralstonia pseudosolanacearum (R. solanacearum phylotype I) Strain Tg03 Isolated from Luffa cylindrica in China.</title>
        <authorList>
            <person name="Yuan G.-Q."/>
            <person name="Li Q.-Q."/>
            <person name="Zhang Y.-W."/>
        </authorList>
    </citation>
    <scope>NUCLEOTIDE SEQUENCE [LARGE SCALE GENOMIC DNA]</scope>
    <source>
        <strain evidence="1 2">Tg03</strain>
    </source>
</reference>
<dbReference type="Proteomes" id="UP000271222">
    <property type="component" value="Unassembled WGS sequence"/>
</dbReference>
<name>A0A454TM37_9RALS</name>
<accession>A0A454TM37</accession>
<dbReference type="CDD" id="cd01427">
    <property type="entry name" value="HAD_like"/>
    <property type="match status" value="1"/>
</dbReference>
<evidence type="ECO:0000313" key="2">
    <source>
        <dbReference type="Proteomes" id="UP000271222"/>
    </source>
</evidence>
<evidence type="ECO:0000313" key="1">
    <source>
        <dbReference type="EMBL" id="RNM03199.1"/>
    </source>
</evidence>
<comment type="caution">
    <text evidence="1">The sequence shown here is derived from an EMBL/GenBank/DDBJ whole genome shotgun (WGS) entry which is preliminary data.</text>
</comment>
<dbReference type="OrthoDB" id="159409at2"/>
<dbReference type="RefSeq" id="WP_123203675.1">
    <property type="nucleotide sequence ID" value="NZ_RJTL01000035.1"/>
</dbReference>
<organism evidence="1 2">
    <name type="scientific">Ralstonia pseudosolanacearum</name>
    <dbReference type="NCBI Taxonomy" id="1310165"/>
    <lineage>
        <taxon>Bacteria</taxon>
        <taxon>Pseudomonadati</taxon>
        <taxon>Pseudomonadota</taxon>
        <taxon>Betaproteobacteria</taxon>
        <taxon>Burkholderiales</taxon>
        <taxon>Burkholderiaceae</taxon>
        <taxon>Ralstonia</taxon>
        <taxon>Ralstonia solanacearum species complex</taxon>
    </lineage>
</organism>
<dbReference type="Gene3D" id="3.40.50.1000">
    <property type="entry name" value="HAD superfamily/HAD-like"/>
    <property type="match status" value="1"/>
</dbReference>
<dbReference type="InterPro" id="IPR036412">
    <property type="entry name" value="HAD-like_sf"/>
</dbReference>
<protein>
    <submittedName>
        <fullName evidence="1">ATPase P</fullName>
    </submittedName>
</protein>
<proteinExistence type="predicted"/>
<dbReference type="InterPro" id="IPR023214">
    <property type="entry name" value="HAD_sf"/>
</dbReference>
<gene>
    <name evidence="1" type="ORF">EGA29_19095</name>
</gene>
<sequence>MMELEIPGFGWLRLQAAVFDFNGTLALDGQLLPGVAERIHEVADQLEVYVVTGDTHGTARQQLQALPCKIEVLPTEGQARAKQAFLGRLSIDGVVAIGNGRNDLHMLQCAQLAIAVVGPEGMAAEIMLAADLVVPDIHAAFGLLLHPQRVIAGLRA</sequence>
<dbReference type="SUPFAM" id="SSF56784">
    <property type="entry name" value="HAD-like"/>
    <property type="match status" value="1"/>
</dbReference>
<dbReference type="EMBL" id="RJTL01000035">
    <property type="protein sequence ID" value="RNM03199.1"/>
    <property type="molecule type" value="Genomic_DNA"/>
</dbReference>
<dbReference type="AlphaFoldDB" id="A0A454TM37"/>